<dbReference type="Gene3D" id="3.20.20.140">
    <property type="entry name" value="Metal-dependent hydrolases"/>
    <property type="match status" value="2"/>
</dbReference>
<dbReference type="InterPro" id="IPR032466">
    <property type="entry name" value="Metal_Hydrolase"/>
</dbReference>
<dbReference type="SUPFAM" id="SSF51556">
    <property type="entry name" value="Metallo-dependent hydrolases"/>
    <property type="match status" value="1"/>
</dbReference>
<accession>A0A382K061</accession>
<dbReference type="AlphaFoldDB" id="A0A382K061"/>
<evidence type="ECO:0008006" key="2">
    <source>
        <dbReference type="Google" id="ProtNLM"/>
    </source>
</evidence>
<reference evidence="1" key="1">
    <citation type="submission" date="2018-05" db="EMBL/GenBank/DDBJ databases">
        <authorList>
            <person name="Lanie J.A."/>
            <person name="Ng W.-L."/>
            <person name="Kazmierczak K.M."/>
            <person name="Andrzejewski T.M."/>
            <person name="Davidsen T.M."/>
            <person name="Wayne K.J."/>
            <person name="Tettelin H."/>
            <person name="Glass J.I."/>
            <person name="Rusch D."/>
            <person name="Podicherti R."/>
            <person name="Tsui H.-C.T."/>
            <person name="Winkler M.E."/>
        </authorList>
    </citation>
    <scope>NUCLEOTIDE SEQUENCE</scope>
</reference>
<proteinExistence type="predicted"/>
<dbReference type="SUPFAM" id="SSF51338">
    <property type="entry name" value="Composite domain of metallo-dependent hydrolases"/>
    <property type="match status" value="1"/>
</dbReference>
<protein>
    <recommendedName>
        <fullName evidence="2">Amidohydrolase 3 domain-containing protein</fullName>
    </recommendedName>
</protein>
<name>A0A382K061_9ZZZZ</name>
<dbReference type="Gene3D" id="2.30.40.10">
    <property type="entry name" value="Urease, subunit C, domain 1"/>
    <property type="match status" value="1"/>
</dbReference>
<dbReference type="InterPro" id="IPR011059">
    <property type="entry name" value="Metal-dep_hydrolase_composite"/>
</dbReference>
<sequence>MDDKQSSEHSENENPSKMIGRRGFIVTLGFGVAASALLRKLPGKSTEGIPKVSSEKISLASTTTSTSLPDVSTSLNNEELSNEIETVFETVISGGRVIDPDSGFDGIANIGINGDSIRLVSDSPLTGNSEIDATGLVVAPGFIDVLSYPTNGYGEWFKIADGVTSNLCLHGIDNPMEQFLESTKAHNPPVNYGGAVDHYQHRIILGVGIQKTTEKERRTLLERAETDLQAGAIGIHQQPEYTVDLQKSEIVDHGHLAAKYNVPLCLHLRYSSDKAFESQENAINEALEVAKETGCSIHIEHLNSTGGTGRMRAAIDQIEKARDEGLSVTACIYPYTFWATYGGSARFNNFQEKFD</sequence>
<gene>
    <name evidence="1" type="ORF">METZ01_LOCUS268925</name>
</gene>
<dbReference type="GO" id="GO:0016810">
    <property type="term" value="F:hydrolase activity, acting on carbon-nitrogen (but not peptide) bonds"/>
    <property type="evidence" value="ECO:0007669"/>
    <property type="project" value="InterPro"/>
</dbReference>
<feature type="non-terminal residue" evidence="1">
    <location>
        <position position="355"/>
    </location>
</feature>
<dbReference type="EMBL" id="UINC01076680">
    <property type="protein sequence ID" value="SVC16071.1"/>
    <property type="molecule type" value="Genomic_DNA"/>
</dbReference>
<organism evidence="1">
    <name type="scientific">marine metagenome</name>
    <dbReference type="NCBI Taxonomy" id="408172"/>
    <lineage>
        <taxon>unclassified sequences</taxon>
        <taxon>metagenomes</taxon>
        <taxon>ecological metagenomes</taxon>
    </lineage>
</organism>
<evidence type="ECO:0000313" key="1">
    <source>
        <dbReference type="EMBL" id="SVC16071.1"/>
    </source>
</evidence>